<protein>
    <submittedName>
        <fullName evidence="3">Uncharacterized protein</fullName>
    </submittedName>
</protein>
<reference evidence="3" key="2">
    <citation type="submission" date="2023-07" db="EMBL/GenBank/DDBJ databases">
        <authorList>
            <consortium name="Lawrence Berkeley National Laboratory"/>
            <person name="Haridas S."/>
            <person name="Hensen N."/>
            <person name="Bonometti L."/>
            <person name="Westerberg I."/>
            <person name="Brannstrom I.O."/>
            <person name="Guillou S."/>
            <person name="Cros-Aarteil S."/>
            <person name="Calhoun S."/>
            <person name="Kuo A."/>
            <person name="Mondo S."/>
            <person name="Pangilinan J."/>
            <person name="Riley R."/>
            <person name="LaButti K."/>
            <person name="Andreopoulos B."/>
            <person name="Lipzen A."/>
            <person name="Chen C."/>
            <person name="Yanf M."/>
            <person name="Daum C."/>
            <person name="Ng V."/>
            <person name="Clum A."/>
            <person name="Steindorff A."/>
            <person name="Ohm R."/>
            <person name="Martin F."/>
            <person name="Silar P."/>
            <person name="Natvig D."/>
            <person name="Lalanne C."/>
            <person name="Gautier V."/>
            <person name="Ament-velasquez S.L."/>
            <person name="Kruys A."/>
            <person name="Hutchinson M.I."/>
            <person name="Powell A.J."/>
            <person name="Barry K."/>
            <person name="Miller A.N."/>
            <person name="Grigoriev I.V."/>
            <person name="Debuchy R."/>
            <person name="Gladieux P."/>
            <person name="Thoren M.H."/>
            <person name="Johannesson H."/>
        </authorList>
    </citation>
    <scope>NUCLEOTIDE SEQUENCE</scope>
    <source>
        <strain evidence="3">FGSC 1904</strain>
    </source>
</reference>
<keyword evidence="2" id="KW-1133">Transmembrane helix</keyword>
<keyword evidence="4" id="KW-1185">Reference proteome</keyword>
<feature type="compositionally biased region" description="Basic and acidic residues" evidence="1">
    <location>
        <begin position="677"/>
        <end position="687"/>
    </location>
</feature>
<keyword evidence="2" id="KW-0472">Membrane</keyword>
<organism evidence="3 4">
    <name type="scientific">Sordaria brevicollis</name>
    <dbReference type="NCBI Taxonomy" id="83679"/>
    <lineage>
        <taxon>Eukaryota</taxon>
        <taxon>Fungi</taxon>
        <taxon>Dikarya</taxon>
        <taxon>Ascomycota</taxon>
        <taxon>Pezizomycotina</taxon>
        <taxon>Sordariomycetes</taxon>
        <taxon>Sordariomycetidae</taxon>
        <taxon>Sordariales</taxon>
        <taxon>Sordariaceae</taxon>
        <taxon>Sordaria</taxon>
    </lineage>
</organism>
<feature type="transmembrane region" description="Helical" evidence="2">
    <location>
        <begin position="139"/>
        <end position="166"/>
    </location>
</feature>
<feature type="region of interest" description="Disordered" evidence="1">
    <location>
        <begin position="635"/>
        <end position="687"/>
    </location>
</feature>
<evidence type="ECO:0000313" key="3">
    <source>
        <dbReference type="EMBL" id="KAK3388665.1"/>
    </source>
</evidence>
<gene>
    <name evidence="3" type="ORF">B0T20DRAFT_99533</name>
</gene>
<proteinExistence type="predicted"/>
<dbReference type="EMBL" id="JAUTDP010000015">
    <property type="protein sequence ID" value="KAK3388665.1"/>
    <property type="molecule type" value="Genomic_DNA"/>
</dbReference>
<keyword evidence="2" id="KW-0812">Transmembrane</keyword>
<reference evidence="3" key="1">
    <citation type="journal article" date="2023" name="Mol. Phylogenet. Evol.">
        <title>Genome-scale phylogeny and comparative genomics of the fungal order Sordariales.</title>
        <authorList>
            <person name="Hensen N."/>
            <person name="Bonometti L."/>
            <person name="Westerberg I."/>
            <person name="Brannstrom I.O."/>
            <person name="Guillou S."/>
            <person name="Cros-Aarteil S."/>
            <person name="Calhoun S."/>
            <person name="Haridas S."/>
            <person name="Kuo A."/>
            <person name="Mondo S."/>
            <person name="Pangilinan J."/>
            <person name="Riley R."/>
            <person name="LaButti K."/>
            <person name="Andreopoulos B."/>
            <person name="Lipzen A."/>
            <person name="Chen C."/>
            <person name="Yan M."/>
            <person name="Daum C."/>
            <person name="Ng V."/>
            <person name="Clum A."/>
            <person name="Steindorff A."/>
            <person name="Ohm R.A."/>
            <person name="Martin F."/>
            <person name="Silar P."/>
            <person name="Natvig D.O."/>
            <person name="Lalanne C."/>
            <person name="Gautier V."/>
            <person name="Ament-Velasquez S.L."/>
            <person name="Kruys A."/>
            <person name="Hutchinson M.I."/>
            <person name="Powell A.J."/>
            <person name="Barry K."/>
            <person name="Miller A.N."/>
            <person name="Grigoriev I.V."/>
            <person name="Debuchy R."/>
            <person name="Gladieux P."/>
            <person name="Hiltunen Thoren M."/>
            <person name="Johannesson H."/>
        </authorList>
    </citation>
    <scope>NUCLEOTIDE SEQUENCE</scope>
    <source>
        <strain evidence="3">FGSC 1904</strain>
    </source>
</reference>
<accession>A0AAE0NWC8</accession>
<feature type="transmembrane region" description="Helical" evidence="2">
    <location>
        <begin position="38"/>
        <end position="67"/>
    </location>
</feature>
<feature type="transmembrane region" description="Helical" evidence="2">
    <location>
        <begin position="521"/>
        <end position="547"/>
    </location>
</feature>
<dbReference type="AlphaFoldDB" id="A0AAE0NWC8"/>
<dbReference type="Proteomes" id="UP001281003">
    <property type="component" value="Unassembled WGS sequence"/>
</dbReference>
<feature type="compositionally biased region" description="Basic and acidic residues" evidence="1">
    <location>
        <begin position="657"/>
        <end position="667"/>
    </location>
</feature>
<evidence type="ECO:0000256" key="1">
    <source>
        <dbReference type="SAM" id="MobiDB-lite"/>
    </source>
</evidence>
<name>A0AAE0NWC8_SORBR</name>
<comment type="caution">
    <text evidence="3">The sequence shown here is derived from an EMBL/GenBank/DDBJ whole genome shotgun (WGS) entry which is preliminary data.</text>
</comment>
<evidence type="ECO:0000313" key="4">
    <source>
        <dbReference type="Proteomes" id="UP001281003"/>
    </source>
</evidence>
<evidence type="ECO:0000256" key="2">
    <source>
        <dbReference type="SAM" id="Phobius"/>
    </source>
</evidence>
<sequence length="687" mass="76855">MSDIYTPPPRTAYHLVQAFYMPSDKGDHWAIAFSGKSAVLVASALSVVVTLCFTFLWKLICFCALLFEGKESTRRRYVAMVTLWNSGDAYRALLRLLEYTFKSYPHKVKYSSKPIKPRTRSEPETAEDERDGLWADFMYGLSLCLICFAVWAGSVAMSTITSWIVLIGSVAPVNPDVLFYPDSPGSEPVQVLKDFGLRAPGVMRSLGSVEAARVTLRSRVNVATELLDMISSPGENENDIVQALHYDYNLTGVELGLRSGNDLGLGVKGYCRTEYDWYRPNESTSGRELYHLFNDAKQSWPVDLSEAAITRPPLAAFQFPDRYQTDSYPTDSNFSYAVVVSSAYRASITEGGDPWYRTELRGNLSAPRPFDAKFWMRRARPVLSCWEQMTWSYKGVNVTSVDQLRKQPNWDMPDVLLKVLEATFIAGPMIVRLGNASGDSALRSRTTSPNGVIDASASSIETDMERLVLASFVASRSLFVDATMFGSSEQRDYPNVFRAGNGKAEPGSSHFVVSSPDIQTFSLTGIVTLVAILVFLMALEALLMLLVRFHKGKTRDPKGWWSRFHVLDAVQLFRCLYEDKPYGDGYNGWNCDWPVPKMIVEEDGGNKRRFSNDICALSSCKHNYCLGHIDRRPPPAKDGKAAHTHATNRESSVTAVDNDHTARDSILRQKQPIQTPHIEEKNPVDGM</sequence>